<keyword evidence="3" id="KW-0028">Amino-acid biosynthesis</keyword>
<dbReference type="SUPFAM" id="SSF56112">
    <property type="entry name" value="Protein kinase-like (PK-like)"/>
    <property type="match status" value="1"/>
</dbReference>
<evidence type="ECO:0000256" key="7">
    <source>
        <dbReference type="ARBA" id="ARBA00023027"/>
    </source>
</evidence>
<proteinExistence type="inferred from homology"/>
<dbReference type="PANTHER" id="PTHR42979:SF1">
    <property type="entry name" value="3-ISOPROPYLMALATE DEHYDROGENASE"/>
    <property type="match status" value="1"/>
</dbReference>
<dbReference type="InterPro" id="IPR011009">
    <property type="entry name" value="Kinase-like_dom_sf"/>
</dbReference>
<dbReference type="SUPFAM" id="SSF53659">
    <property type="entry name" value="Isocitrate/Isopropylmalate dehydrogenase-like"/>
    <property type="match status" value="1"/>
</dbReference>
<evidence type="ECO:0000259" key="9">
    <source>
        <dbReference type="SMART" id="SM01329"/>
    </source>
</evidence>
<keyword evidence="8" id="KW-0100">Branched-chain amino acid biosynthesis</keyword>
<keyword evidence="4" id="KW-0479">Metal-binding</keyword>
<dbReference type="GO" id="GO:0009098">
    <property type="term" value="P:L-leucine biosynthetic process"/>
    <property type="evidence" value="ECO:0007669"/>
    <property type="project" value="UniProtKB-KW"/>
</dbReference>
<comment type="similarity">
    <text evidence="1">Belongs to the isocitrate and isopropylmalate dehydrogenases family.</text>
</comment>
<gene>
    <name evidence="10" type="ORF">PF001_g26653</name>
</gene>
<evidence type="ECO:0000313" key="10">
    <source>
        <dbReference type="EMBL" id="KAE9275291.1"/>
    </source>
</evidence>
<keyword evidence="5" id="KW-0460">Magnesium</keyword>
<evidence type="ECO:0000256" key="6">
    <source>
        <dbReference type="ARBA" id="ARBA00023002"/>
    </source>
</evidence>
<keyword evidence="2" id="KW-0432">Leucine biosynthesis</keyword>
<evidence type="ECO:0000256" key="4">
    <source>
        <dbReference type="ARBA" id="ARBA00022723"/>
    </source>
</evidence>
<organism evidence="10 11">
    <name type="scientific">Phytophthora fragariae</name>
    <dbReference type="NCBI Taxonomy" id="53985"/>
    <lineage>
        <taxon>Eukaryota</taxon>
        <taxon>Sar</taxon>
        <taxon>Stramenopiles</taxon>
        <taxon>Oomycota</taxon>
        <taxon>Peronosporomycetes</taxon>
        <taxon>Peronosporales</taxon>
        <taxon>Peronosporaceae</taxon>
        <taxon>Phytophthora</taxon>
    </lineage>
</organism>
<evidence type="ECO:0000256" key="5">
    <source>
        <dbReference type="ARBA" id="ARBA00022842"/>
    </source>
</evidence>
<protein>
    <recommendedName>
        <fullName evidence="9">Isopropylmalate dehydrogenase-like domain-containing protein</fullName>
    </recommendedName>
</protein>
<accession>A0A6A4BMU0</accession>
<dbReference type="AlphaFoldDB" id="A0A6A4BMU0"/>
<reference evidence="10 11" key="1">
    <citation type="submission" date="2018-08" db="EMBL/GenBank/DDBJ databases">
        <title>Genomic investigation of the strawberry pathogen Phytophthora fragariae indicates pathogenicity is determined by transcriptional variation in three key races.</title>
        <authorList>
            <person name="Adams T.M."/>
            <person name="Armitage A.D."/>
            <person name="Sobczyk M.K."/>
            <person name="Bates H.J."/>
            <person name="Dunwell J.M."/>
            <person name="Nellist C.F."/>
            <person name="Harrison R.J."/>
        </authorList>
    </citation>
    <scope>NUCLEOTIDE SEQUENCE [LARGE SCALE GENOMIC DNA]</scope>
    <source>
        <strain evidence="10 11">A4</strain>
    </source>
</reference>
<dbReference type="InterPro" id="IPR004429">
    <property type="entry name" value="Isopropylmalate_DH"/>
</dbReference>
<dbReference type="SMART" id="SM01329">
    <property type="entry name" value="Iso_dh"/>
    <property type="match status" value="1"/>
</dbReference>
<feature type="domain" description="Isopropylmalate dehydrogenase-like" evidence="9">
    <location>
        <begin position="7"/>
        <end position="349"/>
    </location>
</feature>
<dbReference type="PANTHER" id="PTHR42979">
    <property type="entry name" value="3-ISOPROPYLMALATE DEHYDROGENASE"/>
    <property type="match status" value="1"/>
</dbReference>
<dbReference type="InterPro" id="IPR024084">
    <property type="entry name" value="IsoPropMal-DH-like_dom"/>
</dbReference>
<name>A0A6A4BMU0_9STRA</name>
<evidence type="ECO:0000256" key="8">
    <source>
        <dbReference type="ARBA" id="ARBA00023304"/>
    </source>
</evidence>
<evidence type="ECO:0000313" key="11">
    <source>
        <dbReference type="Proteomes" id="UP000437068"/>
    </source>
</evidence>
<keyword evidence="6" id="KW-0560">Oxidoreductase</keyword>
<dbReference type="Pfam" id="PF00180">
    <property type="entry name" value="Iso_dh"/>
    <property type="match status" value="1"/>
</dbReference>
<keyword evidence="7" id="KW-0520">NAD</keyword>
<evidence type="ECO:0000256" key="2">
    <source>
        <dbReference type="ARBA" id="ARBA00022430"/>
    </source>
</evidence>
<dbReference type="GO" id="GO:0046872">
    <property type="term" value="F:metal ion binding"/>
    <property type="evidence" value="ECO:0007669"/>
    <property type="project" value="UniProtKB-KW"/>
</dbReference>
<dbReference type="GO" id="GO:0003862">
    <property type="term" value="F:3-isopropylmalate dehydrogenase activity"/>
    <property type="evidence" value="ECO:0007669"/>
    <property type="project" value="InterPro"/>
</dbReference>
<evidence type="ECO:0000256" key="3">
    <source>
        <dbReference type="ARBA" id="ARBA00022605"/>
    </source>
</evidence>
<dbReference type="Gene3D" id="3.40.718.10">
    <property type="entry name" value="Isopropylmalate Dehydrogenase"/>
    <property type="match status" value="1"/>
</dbReference>
<comment type="caution">
    <text evidence="10">The sequence shown here is derived from an EMBL/GenBank/DDBJ whole genome shotgun (WGS) entry which is preliminary data.</text>
</comment>
<dbReference type="GO" id="GO:0005829">
    <property type="term" value="C:cytosol"/>
    <property type="evidence" value="ECO:0007669"/>
    <property type="project" value="TreeGrafter"/>
</dbReference>
<evidence type="ECO:0000256" key="1">
    <source>
        <dbReference type="ARBA" id="ARBA00007769"/>
    </source>
</evidence>
<dbReference type="Proteomes" id="UP000437068">
    <property type="component" value="Unassembled WGS sequence"/>
</dbReference>
<sequence>MSGQTYKIAVLPGDGSRGAADGGRAVPAPVPFITALCGGAAYEQHQTHLPQSTVDTVAASDAVLFGSVGGPTDAQEDPNWKDAQKNCLLGLHKNFQLAVNIRPATIYSMLPALSPLKTSIIANGVDMVIVRELVSGIYFGEHSTNGDTATDVMKYTEAEIAKPMKFAFETAMNRFKRLTVVDKANVLDCSRLWRNVAKDVTKALVMLVQVMLELDGDRVGGATHSDALDAEFPRRAADHFVVDVLLVLPLALVFHYWNTTGTTATPSASFRGLDLVIKTLLPKKRKDLAHIHAFLAEGMHASKVQIASQVAYALTYLHSLETVVLHRDLKFPNKQASKRSSEAEPRAHVKRLHAVKCYNSLHAKGVPNSSRPTSLLPWALVGKGWTRIGEGCCIYNLWTLKNEALGSWRVGCERTGTSGQDLSGARWSWRQGILVLVEKKRYGKSSTGWPFTMACPVFGWSWGILFSLEGREELRVWRFEMCC</sequence>
<dbReference type="EMBL" id="QXGE01003403">
    <property type="protein sequence ID" value="KAE9275291.1"/>
    <property type="molecule type" value="Genomic_DNA"/>
</dbReference>